<sequence length="263" mass="27306">MARFLFVVPPLVGHINPAVGLGAELTSRGHEVAWAGHGSLVRALVGSSATVFHCDAVEVERPPELKGPAALQFLWEQVLIPLADAMAGGVRSALESFEPDVVVADQQAIAGGLIADQLGLTWVTSATTSAELTDPLASMPKVAAWLDGLLGELRGRIAGGVGTADPRFSPHGVLAFTTSELVGSVDLADRLVWFVGPSIGARPASSDFPWEWFEDGTPTVLVSLGTANHDAGRAIPSYCGRGAGRVGREGPRDRGGSGGRARC</sequence>
<evidence type="ECO:0000313" key="2">
    <source>
        <dbReference type="EMBL" id="TDO47338.1"/>
    </source>
</evidence>
<dbReference type="AlphaFoldDB" id="A0A4R6KF17"/>
<proteinExistence type="predicted"/>
<evidence type="ECO:0008006" key="4">
    <source>
        <dbReference type="Google" id="ProtNLM"/>
    </source>
</evidence>
<comment type="caution">
    <text evidence="2">The sequence shown here is derived from an EMBL/GenBank/DDBJ whole genome shotgun (WGS) entry which is preliminary data.</text>
</comment>
<dbReference type="Gene3D" id="3.40.50.2000">
    <property type="entry name" value="Glycogen Phosphorylase B"/>
    <property type="match status" value="1"/>
</dbReference>
<dbReference type="EMBL" id="SNWQ01000009">
    <property type="protein sequence ID" value="TDO47338.1"/>
    <property type="molecule type" value="Genomic_DNA"/>
</dbReference>
<evidence type="ECO:0000313" key="3">
    <source>
        <dbReference type="Proteomes" id="UP000295388"/>
    </source>
</evidence>
<reference evidence="2 3" key="1">
    <citation type="submission" date="2019-03" db="EMBL/GenBank/DDBJ databases">
        <title>Genomic Encyclopedia of Type Strains, Phase III (KMG-III): the genomes of soil and plant-associated and newly described type strains.</title>
        <authorList>
            <person name="Whitman W."/>
        </authorList>
    </citation>
    <scope>NUCLEOTIDE SEQUENCE [LARGE SCALE GENOMIC DNA]</scope>
    <source>
        <strain evidence="2 3">VKM Ac-2527</strain>
    </source>
</reference>
<gene>
    <name evidence="2" type="ORF">EV643_109235</name>
</gene>
<feature type="compositionally biased region" description="Basic and acidic residues" evidence="1">
    <location>
        <begin position="246"/>
        <end position="255"/>
    </location>
</feature>
<protein>
    <recommendedName>
        <fullName evidence="4">MGT family glycosyltransferase</fullName>
    </recommendedName>
</protein>
<keyword evidence="3" id="KW-1185">Reference proteome</keyword>
<name>A0A4R6KF17_9ACTN</name>
<dbReference type="SUPFAM" id="SSF53756">
    <property type="entry name" value="UDP-Glycosyltransferase/glycogen phosphorylase"/>
    <property type="match status" value="1"/>
</dbReference>
<dbReference type="Proteomes" id="UP000295388">
    <property type="component" value="Unassembled WGS sequence"/>
</dbReference>
<organism evidence="2 3">
    <name type="scientific">Kribbella caucasensis</name>
    <dbReference type="NCBI Taxonomy" id="2512215"/>
    <lineage>
        <taxon>Bacteria</taxon>
        <taxon>Bacillati</taxon>
        <taxon>Actinomycetota</taxon>
        <taxon>Actinomycetes</taxon>
        <taxon>Propionibacteriales</taxon>
        <taxon>Kribbellaceae</taxon>
        <taxon>Kribbella</taxon>
    </lineage>
</organism>
<feature type="region of interest" description="Disordered" evidence="1">
    <location>
        <begin position="242"/>
        <end position="263"/>
    </location>
</feature>
<dbReference type="RefSeq" id="WP_202869648.1">
    <property type="nucleotide sequence ID" value="NZ_SNWQ01000009.1"/>
</dbReference>
<accession>A0A4R6KF17</accession>
<evidence type="ECO:0000256" key="1">
    <source>
        <dbReference type="SAM" id="MobiDB-lite"/>
    </source>
</evidence>